<name>A0A376B1R3_9ASCO</name>
<feature type="transmembrane region" description="Helical" evidence="7">
    <location>
        <begin position="555"/>
        <end position="575"/>
    </location>
</feature>
<gene>
    <name evidence="8" type="ORF">SCODWIG_00387</name>
</gene>
<organism evidence="8 9">
    <name type="scientific">Saccharomycodes ludwigii</name>
    <dbReference type="NCBI Taxonomy" id="36035"/>
    <lineage>
        <taxon>Eukaryota</taxon>
        <taxon>Fungi</taxon>
        <taxon>Dikarya</taxon>
        <taxon>Ascomycota</taxon>
        <taxon>Saccharomycotina</taxon>
        <taxon>Saccharomycetes</taxon>
        <taxon>Saccharomycodales</taxon>
        <taxon>Saccharomycodaceae</taxon>
        <taxon>Saccharomycodes</taxon>
    </lineage>
</organism>
<keyword evidence="5" id="KW-0862">Zinc</keyword>
<feature type="compositionally biased region" description="Basic residues" evidence="6">
    <location>
        <begin position="95"/>
        <end position="104"/>
    </location>
</feature>
<dbReference type="GO" id="GO:0046872">
    <property type="term" value="F:metal ion binding"/>
    <property type="evidence" value="ECO:0007669"/>
    <property type="project" value="UniProtKB-KW"/>
</dbReference>
<dbReference type="AlphaFoldDB" id="A0A376B1R3"/>
<proteinExistence type="predicted"/>
<feature type="binding site" evidence="5">
    <location>
        <position position="359"/>
    </location>
    <ligand>
        <name>Zn(2+)</name>
        <dbReference type="ChEBI" id="CHEBI:29105"/>
    </ligand>
</feature>
<keyword evidence="3 7" id="KW-1133">Transmembrane helix</keyword>
<feature type="compositionally biased region" description="Low complexity" evidence="6">
    <location>
        <begin position="105"/>
        <end position="123"/>
    </location>
</feature>
<dbReference type="GO" id="GO:0006882">
    <property type="term" value="P:intracellular zinc ion homeostasis"/>
    <property type="evidence" value="ECO:0007669"/>
    <property type="project" value="TreeGrafter"/>
</dbReference>
<evidence type="ECO:0000313" key="8">
    <source>
        <dbReference type="EMBL" id="SSD58626.1"/>
    </source>
</evidence>
<evidence type="ECO:0000256" key="5">
    <source>
        <dbReference type="PIRSR" id="PIRSR604254-1"/>
    </source>
</evidence>
<dbReference type="VEuPathDB" id="FungiDB:SCODWIG_00387"/>
<feature type="compositionally biased region" description="Low complexity" evidence="6">
    <location>
        <begin position="161"/>
        <end position="174"/>
    </location>
</feature>
<dbReference type="OrthoDB" id="5585746at2759"/>
<protein>
    <recommendedName>
        <fullName evidence="10">ADIPOR-like receptor IZH3</fullName>
    </recommendedName>
</protein>
<feature type="region of interest" description="Disordered" evidence="6">
    <location>
        <begin position="92"/>
        <end position="126"/>
    </location>
</feature>
<evidence type="ECO:0000256" key="6">
    <source>
        <dbReference type="SAM" id="MobiDB-lite"/>
    </source>
</evidence>
<evidence type="ECO:0000256" key="7">
    <source>
        <dbReference type="SAM" id="Phobius"/>
    </source>
</evidence>
<evidence type="ECO:0000256" key="3">
    <source>
        <dbReference type="ARBA" id="ARBA00022989"/>
    </source>
</evidence>
<keyword evidence="2 7" id="KW-0812">Transmembrane</keyword>
<accession>A0A376B1R3</accession>
<feature type="transmembrane region" description="Helical" evidence="7">
    <location>
        <begin position="306"/>
        <end position="323"/>
    </location>
</feature>
<feature type="transmembrane region" description="Helical" evidence="7">
    <location>
        <begin position="409"/>
        <end position="428"/>
    </location>
</feature>
<evidence type="ECO:0000256" key="4">
    <source>
        <dbReference type="ARBA" id="ARBA00023136"/>
    </source>
</evidence>
<keyword evidence="9" id="KW-1185">Reference proteome</keyword>
<evidence type="ECO:0008006" key="10">
    <source>
        <dbReference type="Google" id="ProtNLM"/>
    </source>
</evidence>
<sequence>MSSKTMSNSDRMDSVALAKVNKFVNTIDDKLYTLKNIITKEEKQRSTIPTTKKKNSPSIKQLKKYCDFLKNTKQEFNKKNIVVSNAAIKNDNTKSSKKTKRRKATFSSSQETLTDSTGGTDSDTCGDKGESMVKFSDIWNSYYGDNSTAKSTDAKLLINPSSSSSLSSTNTLVSDDSDTPTPPSSSTATDDEAKLSESENVLNDVITANLLYRDCIGLGDVEDNESVWEVINYYNYEGACSLGAHRHLHYYELPFPWRENRYIIHGYRFFTDYKNCLKSVLGLIPITSYEQIYEPKTCYNWHNETVNIWTHLSGAIYLLYMLVRFQIENSSSIPWPINVAVSSFLLSGISCFLLSVTWHTFNGFSILPWRSRACCCDYTGITLLITTSIISMQFTTLYSGSNESSSTPYGLYCFSLLSFILGSASIFMNWSPKFDRPESRILRILAYVFLASSGNLSFLISDPSGGSHFKLTFFSSLIWYLVGVVFYAGFDPEKHRTDVLYDKNIPTHRQLSNDITLITNKKHHHFRKKPLENINHGALWKSFWWCDYYLQSHNIWHTFVVLGCLGHFNALLTILKERGYI</sequence>
<feature type="region of interest" description="Disordered" evidence="6">
    <location>
        <begin position="160"/>
        <end position="196"/>
    </location>
</feature>
<dbReference type="Proteomes" id="UP000262825">
    <property type="component" value="Unassembled WGS sequence"/>
</dbReference>
<reference evidence="9" key="1">
    <citation type="submission" date="2018-06" db="EMBL/GenBank/DDBJ databases">
        <authorList>
            <person name="Guldener U."/>
        </authorList>
    </citation>
    <scope>NUCLEOTIDE SEQUENCE [LARGE SCALE GENOMIC DNA]</scope>
    <source>
        <strain evidence="9">UTAD17</strain>
    </source>
</reference>
<dbReference type="InterPro" id="IPR004254">
    <property type="entry name" value="AdipoR/HlyIII-related"/>
</dbReference>
<keyword evidence="5" id="KW-0479">Metal-binding</keyword>
<feature type="transmembrane region" description="Helical" evidence="7">
    <location>
        <begin position="335"/>
        <end position="358"/>
    </location>
</feature>
<dbReference type="EMBL" id="UFAJ01000030">
    <property type="protein sequence ID" value="SSD58626.1"/>
    <property type="molecule type" value="Genomic_DNA"/>
</dbReference>
<dbReference type="GO" id="GO:0038023">
    <property type="term" value="F:signaling receptor activity"/>
    <property type="evidence" value="ECO:0007669"/>
    <property type="project" value="TreeGrafter"/>
</dbReference>
<evidence type="ECO:0000256" key="2">
    <source>
        <dbReference type="ARBA" id="ARBA00022692"/>
    </source>
</evidence>
<feature type="transmembrane region" description="Helical" evidence="7">
    <location>
        <begin position="440"/>
        <end position="459"/>
    </location>
</feature>
<dbReference type="Pfam" id="PF03006">
    <property type="entry name" value="HlyIII"/>
    <property type="match status" value="1"/>
</dbReference>
<comment type="subcellular location">
    <subcellularLocation>
        <location evidence="1">Membrane</location>
        <topology evidence="1">Multi-pass membrane protein</topology>
    </subcellularLocation>
</comment>
<dbReference type="PANTHER" id="PTHR20855">
    <property type="entry name" value="ADIPOR/PROGESTIN RECEPTOR-RELATED"/>
    <property type="match status" value="1"/>
</dbReference>
<feature type="transmembrane region" description="Helical" evidence="7">
    <location>
        <begin position="378"/>
        <end position="397"/>
    </location>
</feature>
<dbReference type="PANTHER" id="PTHR20855:SF97">
    <property type="entry name" value="ADIPOR-LIKE RECEPTOR IZH3-RELATED"/>
    <property type="match status" value="1"/>
</dbReference>
<evidence type="ECO:0000313" key="9">
    <source>
        <dbReference type="Proteomes" id="UP000262825"/>
    </source>
</evidence>
<keyword evidence="4 7" id="KW-0472">Membrane</keyword>
<dbReference type="GO" id="GO:0016020">
    <property type="term" value="C:membrane"/>
    <property type="evidence" value="ECO:0007669"/>
    <property type="project" value="UniProtKB-SubCell"/>
</dbReference>
<feature type="transmembrane region" description="Helical" evidence="7">
    <location>
        <begin position="471"/>
        <end position="490"/>
    </location>
</feature>
<evidence type="ECO:0000256" key="1">
    <source>
        <dbReference type="ARBA" id="ARBA00004141"/>
    </source>
</evidence>